<comment type="caution">
    <text evidence="2">The sequence shown here is derived from an EMBL/GenBank/DDBJ whole genome shotgun (WGS) entry which is preliminary data.</text>
</comment>
<evidence type="ECO:0000313" key="2">
    <source>
        <dbReference type="EMBL" id="GIX86380.1"/>
    </source>
</evidence>
<reference evidence="2 3" key="1">
    <citation type="submission" date="2021-06" db="EMBL/GenBank/DDBJ databases">
        <title>Caerostris extrusa draft genome.</title>
        <authorList>
            <person name="Kono N."/>
            <person name="Arakawa K."/>
        </authorList>
    </citation>
    <scope>NUCLEOTIDE SEQUENCE [LARGE SCALE GENOMIC DNA]</scope>
</reference>
<dbReference type="AlphaFoldDB" id="A0AAV4NNC1"/>
<dbReference type="Proteomes" id="UP001054945">
    <property type="component" value="Unassembled WGS sequence"/>
</dbReference>
<keyword evidence="3" id="KW-1185">Reference proteome</keyword>
<evidence type="ECO:0000313" key="3">
    <source>
        <dbReference type="Proteomes" id="UP001054945"/>
    </source>
</evidence>
<gene>
    <name evidence="2" type="ORF">CEXT_442941</name>
</gene>
<dbReference type="EMBL" id="BPLR01003585">
    <property type="protein sequence ID" value="GIX86380.1"/>
    <property type="molecule type" value="Genomic_DNA"/>
</dbReference>
<feature type="transmembrane region" description="Helical" evidence="1">
    <location>
        <begin position="49"/>
        <end position="66"/>
    </location>
</feature>
<keyword evidence="1" id="KW-0812">Transmembrane</keyword>
<keyword evidence="1" id="KW-0472">Membrane</keyword>
<protein>
    <submittedName>
        <fullName evidence="2">Uncharacterized protein</fullName>
    </submittedName>
</protein>
<keyword evidence="1" id="KW-1133">Transmembrane helix</keyword>
<sequence length="111" mass="12654">MKEYVHCFKYVGGGWKVDVNRFRLFDTEAKFVTCFPKNGMRNGMLLRDLGLYSLIGCGLLNVLPIWRYMKSMAHLKVLARVTRNAADRRASVSGRVPSRVWGQAPEIRSSS</sequence>
<proteinExistence type="predicted"/>
<evidence type="ECO:0000256" key="1">
    <source>
        <dbReference type="SAM" id="Phobius"/>
    </source>
</evidence>
<organism evidence="2 3">
    <name type="scientific">Caerostris extrusa</name>
    <name type="common">Bark spider</name>
    <name type="synonym">Caerostris bankana</name>
    <dbReference type="NCBI Taxonomy" id="172846"/>
    <lineage>
        <taxon>Eukaryota</taxon>
        <taxon>Metazoa</taxon>
        <taxon>Ecdysozoa</taxon>
        <taxon>Arthropoda</taxon>
        <taxon>Chelicerata</taxon>
        <taxon>Arachnida</taxon>
        <taxon>Araneae</taxon>
        <taxon>Araneomorphae</taxon>
        <taxon>Entelegynae</taxon>
        <taxon>Araneoidea</taxon>
        <taxon>Araneidae</taxon>
        <taxon>Caerostris</taxon>
    </lineage>
</organism>
<name>A0AAV4NNC1_CAEEX</name>
<accession>A0AAV4NNC1</accession>